<feature type="transmembrane region" description="Helical" evidence="8">
    <location>
        <begin position="191"/>
        <end position="215"/>
    </location>
</feature>
<keyword evidence="5 8" id="KW-1133">Transmembrane helix</keyword>
<evidence type="ECO:0000256" key="6">
    <source>
        <dbReference type="ARBA" id="ARBA00023136"/>
    </source>
</evidence>
<keyword evidence="6 8" id="KW-0472">Membrane</keyword>
<evidence type="ECO:0000313" key="10">
    <source>
        <dbReference type="EMBL" id="RKQ88959.1"/>
    </source>
</evidence>
<protein>
    <submittedName>
        <fullName evidence="10">Type II secretory pathway component PulF</fullName>
    </submittedName>
</protein>
<feature type="transmembrane region" description="Helical" evidence="8">
    <location>
        <begin position="149"/>
        <end position="171"/>
    </location>
</feature>
<feature type="domain" description="Type II secretion system protein GspF" evidence="9">
    <location>
        <begin position="55"/>
        <end position="172"/>
    </location>
</feature>
<evidence type="ECO:0000259" key="9">
    <source>
        <dbReference type="Pfam" id="PF00482"/>
    </source>
</evidence>
<proteinExistence type="inferred from homology"/>
<evidence type="ECO:0000256" key="5">
    <source>
        <dbReference type="ARBA" id="ARBA00022989"/>
    </source>
</evidence>
<comment type="subcellular location">
    <subcellularLocation>
        <location evidence="1">Cell membrane</location>
        <topology evidence="1">Multi-pass membrane protein</topology>
    </subcellularLocation>
</comment>
<dbReference type="GO" id="GO:0005886">
    <property type="term" value="C:plasma membrane"/>
    <property type="evidence" value="ECO:0007669"/>
    <property type="project" value="UniProtKB-SubCell"/>
</dbReference>
<evidence type="ECO:0000313" key="11">
    <source>
        <dbReference type="Proteomes" id="UP000267019"/>
    </source>
</evidence>
<dbReference type="Gene3D" id="1.20.81.30">
    <property type="entry name" value="Type II secretion system (T2SS), domain F"/>
    <property type="match status" value="2"/>
</dbReference>
<organism evidence="10 11">
    <name type="scientific">Brockia lithotrophica</name>
    <dbReference type="NCBI Taxonomy" id="933949"/>
    <lineage>
        <taxon>Bacteria</taxon>
        <taxon>Bacillati</taxon>
        <taxon>Bacillota</taxon>
        <taxon>Bacilli</taxon>
        <taxon>Bacillales</taxon>
        <taxon>Bacillales Family X. Incertae Sedis</taxon>
        <taxon>Brockia</taxon>
    </lineage>
</organism>
<feature type="region of interest" description="Disordered" evidence="7">
    <location>
        <begin position="1"/>
        <end position="44"/>
    </location>
</feature>
<feature type="compositionally biased region" description="Polar residues" evidence="7">
    <location>
        <begin position="22"/>
        <end position="31"/>
    </location>
</feature>
<dbReference type="InterPro" id="IPR042094">
    <property type="entry name" value="T2SS_GspF_sf"/>
</dbReference>
<sequence>MSAEVKLRPLRRSEGLDRGASSPESTCTSARQGGGLRRRGPRPWSEEDVQRVAWQLAKLLGAGIPLAEALEAVRAEGAPKTADTLGRVLPLLEAGYPLAEALAAIGWGKEAVSFVAIAERTGDYAGALNRLAERLARRIAIRRRLLGQLAYPAFLFALVLAFAVSAHAYFLPRIAGLAEAVVQENPAAARLYAFDATLLGVLVAGTLVAVLPAVALRTGDPRLLSCAVRLPFAGTALRAAATVRTLEPLAALLEAGYDVDRALAKLLDLSPPPYAASLYLHVRTRLKEGARISDALARIPWLDGRWRTYVRLGERTGELPYALGAYVAFLEEDLEERLGRIAASAQPFALILATAFAASLLLRILLPLTAALASF</sequence>
<comment type="similarity">
    <text evidence="2">Belongs to the GSP F family.</text>
</comment>
<reference evidence="10 11" key="1">
    <citation type="submission" date="2018-10" db="EMBL/GenBank/DDBJ databases">
        <title>Genomic Encyclopedia of Type Strains, Phase IV (KMG-IV): sequencing the most valuable type-strain genomes for metagenomic binning, comparative biology and taxonomic classification.</title>
        <authorList>
            <person name="Goeker M."/>
        </authorList>
    </citation>
    <scope>NUCLEOTIDE SEQUENCE [LARGE SCALE GENOMIC DNA]</scope>
    <source>
        <strain evidence="10 11">DSM 22653</strain>
    </source>
</reference>
<dbReference type="PANTHER" id="PTHR30012">
    <property type="entry name" value="GENERAL SECRETION PATHWAY PROTEIN"/>
    <property type="match status" value="1"/>
</dbReference>
<dbReference type="EMBL" id="RBIJ01000001">
    <property type="protein sequence ID" value="RKQ88959.1"/>
    <property type="molecule type" value="Genomic_DNA"/>
</dbReference>
<evidence type="ECO:0000256" key="2">
    <source>
        <dbReference type="ARBA" id="ARBA00005745"/>
    </source>
</evidence>
<keyword evidence="3" id="KW-1003">Cell membrane</keyword>
<dbReference type="InterPro" id="IPR018076">
    <property type="entry name" value="T2SS_GspF_dom"/>
</dbReference>
<dbReference type="InterPro" id="IPR003004">
    <property type="entry name" value="GspF/PilC"/>
</dbReference>
<dbReference type="AlphaFoldDB" id="A0A660L7X6"/>
<gene>
    <name evidence="10" type="ORF">C7438_0612</name>
</gene>
<dbReference type="Pfam" id="PF00482">
    <property type="entry name" value="T2SSF"/>
    <property type="match status" value="2"/>
</dbReference>
<name>A0A660L7X6_9BACL</name>
<keyword evidence="4 8" id="KW-0812">Transmembrane</keyword>
<evidence type="ECO:0000256" key="3">
    <source>
        <dbReference type="ARBA" id="ARBA00022475"/>
    </source>
</evidence>
<dbReference type="Proteomes" id="UP000267019">
    <property type="component" value="Unassembled WGS sequence"/>
</dbReference>
<keyword evidence="11" id="KW-1185">Reference proteome</keyword>
<evidence type="ECO:0000256" key="4">
    <source>
        <dbReference type="ARBA" id="ARBA00022692"/>
    </source>
</evidence>
<evidence type="ECO:0000256" key="7">
    <source>
        <dbReference type="SAM" id="MobiDB-lite"/>
    </source>
</evidence>
<accession>A0A660L7X6</accession>
<evidence type="ECO:0000256" key="8">
    <source>
        <dbReference type="SAM" id="Phobius"/>
    </source>
</evidence>
<evidence type="ECO:0000256" key="1">
    <source>
        <dbReference type="ARBA" id="ARBA00004651"/>
    </source>
</evidence>
<comment type="caution">
    <text evidence="10">The sequence shown here is derived from an EMBL/GenBank/DDBJ whole genome shotgun (WGS) entry which is preliminary data.</text>
</comment>
<feature type="compositionally biased region" description="Basic and acidic residues" evidence="7">
    <location>
        <begin position="1"/>
        <end position="17"/>
    </location>
</feature>
<feature type="transmembrane region" description="Helical" evidence="8">
    <location>
        <begin position="347"/>
        <end position="366"/>
    </location>
</feature>
<feature type="domain" description="Type II secretion system protein GspF" evidence="9">
    <location>
        <begin position="249"/>
        <end position="367"/>
    </location>
</feature>
<dbReference type="PANTHER" id="PTHR30012:SF0">
    <property type="entry name" value="TYPE II SECRETION SYSTEM PROTEIN F-RELATED"/>
    <property type="match status" value="1"/>
</dbReference>